<dbReference type="PANTHER" id="PTHR40047:SF1">
    <property type="entry name" value="UPF0703 PROTEIN YCGQ"/>
    <property type="match status" value="1"/>
</dbReference>
<reference evidence="5" key="1">
    <citation type="submission" date="2019-09" db="EMBL/GenBank/DDBJ databases">
        <title>Mumia zhuanghuii sp. nov. isolated from the intestinal contents of plateau pika (Ochotona curzoniae) in the Qinghai-Tibet plateau of China.</title>
        <authorList>
            <person name="Tian Z."/>
        </authorList>
    </citation>
    <scope>NUCLEOTIDE SEQUENCE [LARGE SCALE GENOMIC DNA]</scope>
    <source>
        <strain evidence="5">L-031</strain>
    </source>
</reference>
<evidence type="ECO:0000256" key="1">
    <source>
        <dbReference type="SAM" id="MobiDB-lite"/>
    </source>
</evidence>
<evidence type="ECO:0000256" key="2">
    <source>
        <dbReference type="SAM" id="Phobius"/>
    </source>
</evidence>
<dbReference type="AlphaFoldDB" id="A0A5J6L918"/>
<protein>
    <submittedName>
        <fullName evidence="4">TIGR03943 family protein</fullName>
    </submittedName>
</protein>
<feature type="compositionally biased region" description="Basic and acidic residues" evidence="1">
    <location>
        <begin position="66"/>
        <end position="85"/>
    </location>
</feature>
<organism evidence="4 5">
    <name type="scientific">Microbacterium lushaniae</name>
    <dbReference type="NCBI Taxonomy" id="2614639"/>
    <lineage>
        <taxon>Bacteria</taxon>
        <taxon>Bacillati</taxon>
        <taxon>Actinomycetota</taxon>
        <taxon>Actinomycetes</taxon>
        <taxon>Micrococcales</taxon>
        <taxon>Microbacteriaceae</taxon>
        <taxon>Microbacterium</taxon>
    </lineage>
</organism>
<dbReference type="Proteomes" id="UP000325516">
    <property type="component" value="Chromosome"/>
</dbReference>
<evidence type="ECO:0000259" key="3">
    <source>
        <dbReference type="Pfam" id="PF21537"/>
    </source>
</evidence>
<evidence type="ECO:0000313" key="4">
    <source>
        <dbReference type="EMBL" id="QEW05003.1"/>
    </source>
</evidence>
<dbReference type="Pfam" id="PF21537">
    <property type="entry name" value="DUF1980_C"/>
    <property type="match status" value="1"/>
</dbReference>
<dbReference type="PANTHER" id="PTHR40047">
    <property type="entry name" value="UPF0703 PROTEIN YCGQ"/>
    <property type="match status" value="1"/>
</dbReference>
<dbReference type="EMBL" id="CP044232">
    <property type="protein sequence ID" value="QEW05003.1"/>
    <property type="molecule type" value="Genomic_DNA"/>
</dbReference>
<gene>
    <name evidence="4" type="ORF">F6J85_17290</name>
</gene>
<proteinExistence type="predicted"/>
<name>A0A5J6L918_9MICO</name>
<feature type="domain" description="DUF1980" evidence="3">
    <location>
        <begin position="166"/>
        <end position="257"/>
    </location>
</feature>
<keyword evidence="5" id="KW-1185">Reference proteome</keyword>
<evidence type="ECO:0000313" key="5">
    <source>
        <dbReference type="Proteomes" id="UP000325516"/>
    </source>
</evidence>
<feature type="region of interest" description="Disordered" evidence="1">
    <location>
        <begin position="66"/>
        <end position="88"/>
    </location>
</feature>
<accession>A0A5J6L918</accession>
<keyword evidence="2" id="KW-0812">Transmembrane</keyword>
<keyword evidence="2" id="KW-0472">Membrane</keyword>
<dbReference type="InterPro" id="IPR048447">
    <property type="entry name" value="DUF1980_C"/>
</dbReference>
<keyword evidence="2" id="KW-1133">Transmembrane helix</keyword>
<dbReference type="NCBIfam" id="TIGR03943">
    <property type="entry name" value="TIGR03943 family putative permease subunit"/>
    <property type="match status" value="1"/>
</dbReference>
<dbReference type="InterPro" id="IPR052955">
    <property type="entry name" value="UPF0703_membrane_permease"/>
</dbReference>
<dbReference type="KEGG" id="mlz:F6J85_17290"/>
<dbReference type="InterPro" id="IPR015402">
    <property type="entry name" value="DUF1980"/>
</dbReference>
<sequence>MLHSLTTRWLGVGLAASLAVVTIALAATDRLALYINPESAWFAVGMAVIVLIGTVASFALPLGGEEDHGHDHGTRPADAAEHPAEPAHTPRRVATVMTATGGVLASGVVVTMLVAPPASLSAELAMSRDVGAAPLFAGTDVVTLAASGDTARFGVGEWAGVFASATDPDRFDGDPVTLTGFVTPGGDGDFALSRLVITHCVIDAQSASLPVTASTPPPGTGEWVSISGTVRADADGSLRIHAEQVTPIDEPQDPYEY</sequence>
<feature type="transmembrane region" description="Helical" evidence="2">
    <location>
        <begin position="42"/>
        <end position="62"/>
    </location>
</feature>